<feature type="transmembrane region" description="Helical" evidence="1">
    <location>
        <begin position="138"/>
        <end position="156"/>
    </location>
</feature>
<feature type="transmembrane region" description="Helical" evidence="1">
    <location>
        <begin position="6"/>
        <end position="32"/>
    </location>
</feature>
<keyword evidence="1" id="KW-1133">Transmembrane helix</keyword>
<sequence length="157" mass="16678">MATVLLALAVISTGLYAGMMLIFLTGIMPALARLTDGEFVVAMRRINEEVPRGLFLLLFLAEVAFPVAALAVPVDNRSDTQWWLLLAGLICVLVNHLVTVAGNIPLNNALGSSEAAPGSNPDSAVRAAFESRWNRFHAVRTLFAVGGFALIVSASLS</sequence>
<evidence type="ECO:0008006" key="4">
    <source>
        <dbReference type="Google" id="ProtNLM"/>
    </source>
</evidence>
<dbReference type="AlphaFoldDB" id="A0A1U9QXI1"/>
<keyword evidence="3" id="KW-1185">Reference proteome</keyword>
<dbReference type="OrthoDB" id="428263at2"/>
<protein>
    <recommendedName>
        <fullName evidence="4">DUF1772 domain-containing protein</fullName>
    </recommendedName>
</protein>
<dbReference type="Pfam" id="PF08592">
    <property type="entry name" value="Anthrone_oxy"/>
    <property type="match status" value="1"/>
</dbReference>
<gene>
    <name evidence="2" type="ORF">BBN63_23110</name>
</gene>
<dbReference type="InterPro" id="IPR013901">
    <property type="entry name" value="Anthrone_oxy"/>
</dbReference>
<name>A0A1U9QXI1_STRNV</name>
<evidence type="ECO:0000256" key="1">
    <source>
        <dbReference type="SAM" id="Phobius"/>
    </source>
</evidence>
<dbReference type="Proteomes" id="UP000189677">
    <property type="component" value="Chromosome"/>
</dbReference>
<organism evidence="2 3">
    <name type="scientific">Streptomyces niveus</name>
    <name type="common">Streptomyces spheroides</name>
    <dbReference type="NCBI Taxonomy" id="193462"/>
    <lineage>
        <taxon>Bacteria</taxon>
        <taxon>Bacillati</taxon>
        <taxon>Actinomycetota</taxon>
        <taxon>Actinomycetes</taxon>
        <taxon>Kitasatosporales</taxon>
        <taxon>Streptomycetaceae</taxon>
        <taxon>Streptomyces</taxon>
    </lineage>
</organism>
<proteinExistence type="predicted"/>
<evidence type="ECO:0000313" key="2">
    <source>
        <dbReference type="EMBL" id="AQU68663.1"/>
    </source>
</evidence>
<dbReference type="KEGG" id="snw:BBN63_23110"/>
<dbReference type="EMBL" id="CP018047">
    <property type="protein sequence ID" value="AQU68663.1"/>
    <property type="molecule type" value="Genomic_DNA"/>
</dbReference>
<feature type="transmembrane region" description="Helical" evidence="1">
    <location>
        <begin position="80"/>
        <end position="98"/>
    </location>
</feature>
<dbReference type="RefSeq" id="WP_078077280.1">
    <property type="nucleotide sequence ID" value="NZ_CP018047.1"/>
</dbReference>
<feature type="transmembrane region" description="Helical" evidence="1">
    <location>
        <begin position="53"/>
        <end position="74"/>
    </location>
</feature>
<evidence type="ECO:0000313" key="3">
    <source>
        <dbReference type="Proteomes" id="UP000189677"/>
    </source>
</evidence>
<reference evidence="2 3" key="1">
    <citation type="submission" date="2016-11" db="EMBL/GenBank/DDBJ databases">
        <title>Complete genome sequence of Streptomyces niveus SCSIO 3406.</title>
        <authorList>
            <person name="Zhu Q."/>
            <person name="Cheng W."/>
            <person name="Song Y."/>
            <person name="Li Q."/>
            <person name="Ju J."/>
        </authorList>
    </citation>
    <scope>NUCLEOTIDE SEQUENCE [LARGE SCALE GENOMIC DNA]</scope>
    <source>
        <strain evidence="2 3">SCSIO 3406</strain>
    </source>
</reference>
<keyword evidence="1" id="KW-0472">Membrane</keyword>
<accession>A0A1U9QXI1</accession>
<keyword evidence="1" id="KW-0812">Transmembrane</keyword>